<dbReference type="KEGG" id="lal:AT746_07350"/>
<dbReference type="RefSeq" id="WP_062478492.1">
    <property type="nucleotide sequence ID" value="NZ_CP013650.1"/>
</dbReference>
<dbReference type="STRING" id="1526571.AT746_07350"/>
<evidence type="ECO:0000313" key="2">
    <source>
        <dbReference type="Proteomes" id="UP000068447"/>
    </source>
</evidence>
<name>A0A0U2Z5A0_9ALTE</name>
<dbReference type="AlphaFoldDB" id="A0A0U2Z5A0"/>
<reference evidence="1 2" key="1">
    <citation type="submission" date="2015-12" db="EMBL/GenBank/DDBJ databases">
        <title>Complete genome of Lacimicrobium alkaliphilum KCTC 32984.</title>
        <authorList>
            <person name="Kim S.-G."/>
            <person name="Lee Y.-J."/>
        </authorList>
    </citation>
    <scope>NUCLEOTIDE SEQUENCE [LARGE SCALE GENOMIC DNA]</scope>
    <source>
        <strain evidence="1 2">YelD216</strain>
    </source>
</reference>
<accession>A0A0U2Z5A0</accession>
<organism evidence="1 2">
    <name type="scientific">Lacimicrobium alkaliphilum</name>
    <dbReference type="NCBI Taxonomy" id="1526571"/>
    <lineage>
        <taxon>Bacteria</taxon>
        <taxon>Pseudomonadati</taxon>
        <taxon>Pseudomonadota</taxon>
        <taxon>Gammaproteobacteria</taxon>
        <taxon>Alteromonadales</taxon>
        <taxon>Alteromonadaceae</taxon>
        <taxon>Lacimicrobium</taxon>
    </lineage>
</organism>
<keyword evidence="2" id="KW-1185">Reference proteome</keyword>
<dbReference type="EMBL" id="CP013650">
    <property type="protein sequence ID" value="ALS98099.1"/>
    <property type="molecule type" value="Genomic_DNA"/>
</dbReference>
<proteinExistence type="predicted"/>
<protein>
    <submittedName>
        <fullName evidence="1">Uncharacterized protein</fullName>
    </submittedName>
</protein>
<gene>
    <name evidence="1" type="ORF">AT746_07350</name>
</gene>
<dbReference type="Proteomes" id="UP000068447">
    <property type="component" value="Chromosome"/>
</dbReference>
<sequence length="65" mass="7526">MAEYAVLTGDLIDSGKIPSEQYDNLLYQLNQLLTTVSTAQGRYNIFRGMPFSYYYLILTERYQAC</sequence>
<evidence type="ECO:0000313" key="1">
    <source>
        <dbReference type="EMBL" id="ALS98099.1"/>
    </source>
</evidence>